<protein>
    <submittedName>
        <fullName evidence="2">Uncharacterized protein</fullName>
    </submittedName>
</protein>
<dbReference type="EMBL" id="JAZAVK010000115">
    <property type="protein sequence ID" value="KAK7421875.1"/>
    <property type="molecule type" value="Genomic_DNA"/>
</dbReference>
<name>A0ABR1HKZ3_9HYPO</name>
<sequence>MRSLLHTPPGPVYNGKVTRASRANQKAWQDLFIQHWWAWVILRDIGGHELEYHHPDTAKFGHLTSLVAKILIYGNPDDKEFWQKNVSFLFEDLEKLAEEFSLPSSGLHPFYTLVLPSPIPESPASQLGVKHNATITTLRLNIAVDPKYDTAKIWDTEHPAAMSCLLPRLRETTIMVTRAKRKATLGERESPVELASGPECANRPHVDDTTPIAAAVEDDGKPAAKHLFSASSSGVPDVNQFVSSQAVAGNSAESSLNFGVHSQGVLTSFDHRNKTILERPAYKGNKRLIRKRLAKLATSQTASVDMTKTDAIREQPKRQVLGSFAVRRCQHPGQAMVPSQYGFEAFRDY</sequence>
<evidence type="ECO:0000256" key="1">
    <source>
        <dbReference type="SAM" id="MobiDB-lite"/>
    </source>
</evidence>
<evidence type="ECO:0000313" key="2">
    <source>
        <dbReference type="EMBL" id="KAK7421875.1"/>
    </source>
</evidence>
<feature type="region of interest" description="Disordered" evidence="1">
    <location>
        <begin position="185"/>
        <end position="206"/>
    </location>
</feature>
<evidence type="ECO:0000313" key="3">
    <source>
        <dbReference type="Proteomes" id="UP001498421"/>
    </source>
</evidence>
<gene>
    <name evidence="2" type="ORF">QQZ08_009753</name>
</gene>
<accession>A0ABR1HKZ3</accession>
<reference evidence="2 3" key="1">
    <citation type="journal article" date="2025" name="Microbiol. Resour. Announc.">
        <title>Draft genome sequences for Neonectria magnoliae and Neonectria punicea, canker pathogens of Liriodendron tulipifera and Acer saccharum in West Virginia.</title>
        <authorList>
            <person name="Petronek H.M."/>
            <person name="Kasson M.T."/>
            <person name="Metheny A.M."/>
            <person name="Stauder C.M."/>
            <person name="Lovett B."/>
            <person name="Lynch S.C."/>
            <person name="Garnas J.R."/>
            <person name="Kasson L.R."/>
            <person name="Stajich J.E."/>
        </authorList>
    </citation>
    <scope>NUCLEOTIDE SEQUENCE [LARGE SCALE GENOMIC DNA]</scope>
    <source>
        <strain evidence="2 3">NRRL 64651</strain>
    </source>
</reference>
<comment type="caution">
    <text evidence="2">The sequence shown here is derived from an EMBL/GenBank/DDBJ whole genome shotgun (WGS) entry which is preliminary data.</text>
</comment>
<dbReference type="Proteomes" id="UP001498421">
    <property type="component" value="Unassembled WGS sequence"/>
</dbReference>
<keyword evidence="3" id="KW-1185">Reference proteome</keyword>
<organism evidence="2 3">
    <name type="scientific">Neonectria magnoliae</name>
    <dbReference type="NCBI Taxonomy" id="2732573"/>
    <lineage>
        <taxon>Eukaryota</taxon>
        <taxon>Fungi</taxon>
        <taxon>Dikarya</taxon>
        <taxon>Ascomycota</taxon>
        <taxon>Pezizomycotina</taxon>
        <taxon>Sordariomycetes</taxon>
        <taxon>Hypocreomycetidae</taxon>
        <taxon>Hypocreales</taxon>
        <taxon>Nectriaceae</taxon>
        <taxon>Neonectria</taxon>
    </lineage>
</organism>
<proteinExistence type="predicted"/>